<reference evidence="1 2" key="1">
    <citation type="submission" date="2019-10" db="EMBL/GenBank/DDBJ databases">
        <title>Paraburkholderia sp. isolated from nodules of Mimosa pudica from Brazilian Atlantic Forest soils.</title>
        <authorList>
            <person name="Paulitsch F."/>
            <person name="Hungria M."/>
            <person name="Dall'Agnol R."/>
        </authorList>
    </citation>
    <scope>NUCLEOTIDE SEQUENCE [LARGE SCALE GENOMIC DNA]</scope>
    <source>
        <strain evidence="1 2">CNPSo 3157</strain>
    </source>
</reference>
<organism evidence="1 2">
    <name type="scientific">Paraburkholderia franconis</name>
    <dbReference type="NCBI Taxonomy" id="2654983"/>
    <lineage>
        <taxon>Bacteria</taxon>
        <taxon>Pseudomonadati</taxon>
        <taxon>Pseudomonadota</taxon>
        <taxon>Betaproteobacteria</taxon>
        <taxon>Burkholderiales</taxon>
        <taxon>Burkholderiaceae</taxon>
        <taxon>Paraburkholderia</taxon>
    </lineage>
</organism>
<dbReference type="Proteomes" id="UP000484381">
    <property type="component" value="Unassembled WGS sequence"/>
</dbReference>
<dbReference type="AlphaFoldDB" id="A0A7X1NK81"/>
<name>A0A7X1NK81_9BURK</name>
<sequence>MKDKALKAMKRAQIKLTIFVVQRTTQEKDRCNTAQNFSSRAIDEQHTVAKRLPRWTSGQTA</sequence>
<protein>
    <submittedName>
        <fullName evidence="1">Uncharacterized protein</fullName>
    </submittedName>
</protein>
<gene>
    <name evidence="1" type="ORF">GCT13_42045</name>
</gene>
<proteinExistence type="predicted"/>
<keyword evidence="2" id="KW-1185">Reference proteome</keyword>
<evidence type="ECO:0000313" key="2">
    <source>
        <dbReference type="Proteomes" id="UP000484381"/>
    </source>
</evidence>
<comment type="caution">
    <text evidence="1">The sequence shown here is derived from an EMBL/GenBank/DDBJ whole genome shotgun (WGS) entry which is preliminary data.</text>
</comment>
<evidence type="ECO:0000313" key="1">
    <source>
        <dbReference type="EMBL" id="MPW23181.1"/>
    </source>
</evidence>
<dbReference type="RefSeq" id="WP_152767718.1">
    <property type="nucleotide sequence ID" value="NZ_WHNP01000095.1"/>
</dbReference>
<accession>A0A7X1NK81</accession>
<dbReference type="EMBL" id="WHNP01000095">
    <property type="protein sequence ID" value="MPW23181.1"/>
    <property type="molecule type" value="Genomic_DNA"/>
</dbReference>